<proteinExistence type="predicted"/>
<sequence>MTTNDIDKLNTEIDLFNKLGLEHPNTKYIKSTEFINVLFDIVSQNINNYETSLEGGF</sequence>
<organism evidence="1 2">
    <name type="scientific">Terrisporobacter mayombei</name>
    <dbReference type="NCBI Taxonomy" id="1541"/>
    <lineage>
        <taxon>Bacteria</taxon>
        <taxon>Bacillati</taxon>
        <taxon>Bacillota</taxon>
        <taxon>Clostridia</taxon>
        <taxon>Peptostreptococcales</taxon>
        <taxon>Peptostreptococcaceae</taxon>
        <taxon>Terrisporobacter</taxon>
    </lineage>
</organism>
<dbReference type="RefSeq" id="WP_198605090.1">
    <property type="nucleotide sequence ID" value="NZ_CP101637.1"/>
</dbReference>
<evidence type="ECO:0000313" key="1">
    <source>
        <dbReference type="EMBL" id="WMT82486.1"/>
    </source>
</evidence>
<name>A0ABY9Q4I4_9FIRM</name>
<protein>
    <submittedName>
        <fullName evidence="1">Uncharacterized protein</fullName>
    </submittedName>
</protein>
<reference evidence="1 2" key="1">
    <citation type="submission" date="2022-07" db="EMBL/GenBank/DDBJ databases">
        <title>Genome sequence of Terrisporobacter mayombei DSM6539.</title>
        <authorList>
            <person name="Boeer T."/>
            <person name="Bengelsdorf F.R."/>
            <person name="Daniel R."/>
            <person name="Poehlein A."/>
        </authorList>
    </citation>
    <scope>NUCLEOTIDE SEQUENCE [LARGE SCALE GENOMIC DNA]</scope>
    <source>
        <strain evidence="1 2">DSM 6539</strain>
    </source>
</reference>
<dbReference type="Proteomes" id="UP001235030">
    <property type="component" value="Chromosome"/>
</dbReference>
<dbReference type="EMBL" id="CP101637">
    <property type="protein sequence ID" value="WMT82486.1"/>
    <property type="molecule type" value="Genomic_DNA"/>
</dbReference>
<accession>A0ABY9Q4I4</accession>
<evidence type="ECO:0000313" key="2">
    <source>
        <dbReference type="Proteomes" id="UP001235030"/>
    </source>
</evidence>
<keyword evidence="2" id="KW-1185">Reference proteome</keyword>
<gene>
    <name evidence="1" type="ORF">TEMA_29010</name>
</gene>